<protein>
    <submittedName>
        <fullName evidence="2">Uncharacterized protein</fullName>
    </submittedName>
</protein>
<comment type="caution">
    <text evidence="2">The sequence shown here is derived from an EMBL/GenBank/DDBJ whole genome shotgun (WGS) entry which is preliminary data.</text>
</comment>
<evidence type="ECO:0000313" key="2">
    <source>
        <dbReference type="EMBL" id="KAE8992827.1"/>
    </source>
</evidence>
<accession>A0A6A3JGH3</accession>
<sequence length="111" mass="11511">MPAAWYMLALSTGATAAGSSDGRQEIDSAGIKRGSQSDSDGRRATATASSGSASVSAVWILLVLSNGASAKCRERRQLHRRATAAVGGSSMSWAHGNKEQKQERTATDDNG</sequence>
<feature type="compositionally biased region" description="Basic and acidic residues" evidence="1">
    <location>
        <begin position="96"/>
        <end position="111"/>
    </location>
</feature>
<feature type="region of interest" description="Disordered" evidence="1">
    <location>
        <begin position="16"/>
        <end position="54"/>
    </location>
</feature>
<feature type="region of interest" description="Disordered" evidence="1">
    <location>
        <begin position="77"/>
        <end position="111"/>
    </location>
</feature>
<feature type="compositionally biased region" description="Low complexity" evidence="1">
    <location>
        <begin position="44"/>
        <end position="54"/>
    </location>
</feature>
<evidence type="ECO:0000256" key="1">
    <source>
        <dbReference type="SAM" id="MobiDB-lite"/>
    </source>
</evidence>
<gene>
    <name evidence="2" type="ORF">PR001_g20842</name>
</gene>
<dbReference type="AlphaFoldDB" id="A0A6A3JGH3"/>
<dbReference type="EMBL" id="QXFV01002104">
    <property type="protein sequence ID" value="KAE8992827.1"/>
    <property type="molecule type" value="Genomic_DNA"/>
</dbReference>
<name>A0A6A3JGH3_9STRA</name>
<dbReference type="Proteomes" id="UP000429607">
    <property type="component" value="Unassembled WGS sequence"/>
</dbReference>
<organism evidence="2 3">
    <name type="scientific">Phytophthora rubi</name>
    <dbReference type="NCBI Taxonomy" id="129364"/>
    <lineage>
        <taxon>Eukaryota</taxon>
        <taxon>Sar</taxon>
        <taxon>Stramenopiles</taxon>
        <taxon>Oomycota</taxon>
        <taxon>Peronosporomycetes</taxon>
        <taxon>Peronosporales</taxon>
        <taxon>Peronosporaceae</taxon>
        <taxon>Phytophthora</taxon>
    </lineage>
</organism>
<evidence type="ECO:0000313" key="3">
    <source>
        <dbReference type="Proteomes" id="UP000429607"/>
    </source>
</evidence>
<proteinExistence type="predicted"/>
<reference evidence="2 3" key="1">
    <citation type="submission" date="2018-09" db="EMBL/GenBank/DDBJ databases">
        <title>Genomic investigation of the strawberry pathogen Phytophthora fragariae indicates pathogenicity is determined by transcriptional variation in three key races.</title>
        <authorList>
            <person name="Adams T.M."/>
            <person name="Armitage A.D."/>
            <person name="Sobczyk M.K."/>
            <person name="Bates H.J."/>
            <person name="Dunwell J.M."/>
            <person name="Nellist C.F."/>
            <person name="Harrison R.J."/>
        </authorList>
    </citation>
    <scope>NUCLEOTIDE SEQUENCE [LARGE SCALE GENOMIC DNA]</scope>
    <source>
        <strain evidence="2 3">SCRP249</strain>
    </source>
</reference>